<keyword evidence="7" id="KW-1185">Reference proteome</keyword>
<evidence type="ECO:0000256" key="2">
    <source>
        <dbReference type="ARBA" id="ARBA00023002"/>
    </source>
</evidence>
<dbReference type="GO" id="GO:0005829">
    <property type="term" value="C:cytosol"/>
    <property type="evidence" value="ECO:0007669"/>
    <property type="project" value="TreeGrafter"/>
</dbReference>
<feature type="signal peptide" evidence="4">
    <location>
        <begin position="1"/>
        <end position="23"/>
    </location>
</feature>
<accession>A0A7N0URB6</accession>
<dbReference type="AlphaFoldDB" id="A0A7N0URB6"/>
<protein>
    <recommendedName>
        <fullName evidence="5">D-isomer specific 2-hydroxyacid dehydrogenase NAD-binding domain-containing protein</fullName>
    </recommendedName>
</protein>
<dbReference type="Proteomes" id="UP000594263">
    <property type="component" value="Unplaced"/>
</dbReference>
<evidence type="ECO:0000313" key="7">
    <source>
        <dbReference type="Proteomes" id="UP000594263"/>
    </source>
</evidence>
<dbReference type="Pfam" id="PF02826">
    <property type="entry name" value="2-Hacid_dh_C"/>
    <property type="match status" value="1"/>
</dbReference>
<sequence>MIIQKSIQFLILCFSALFPQNQNLGDKRVGIVGLGSIGFQVAKRIEAFGCSISYNSRKPKASVPYPFYSNVCELAANCDALIICCALTAQTRHMVNREVLLALGKDGVVVNIARGAIIDEKALVRCLVEGEIRGAGLDVFENEPNVPAELLSLDNVVMSPHRAVGTPESIADLYKLIMRNLDAFFNNKPLLNLVKEE</sequence>
<feature type="domain" description="D-isomer specific 2-hydroxyacid dehydrogenase NAD-binding" evidence="5">
    <location>
        <begin position="21"/>
        <end position="163"/>
    </location>
</feature>
<keyword evidence="1" id="KW-0521">NADP</keyword>
<organism evidence="6 7">
    <name type="scientific">Kalanchoe fedtschenkoi</name>
    <name type="common">Lavender scallops</name>
    <name type="synonym">South American air plant</name>
    <dbReference type="NCBI Taxonomy" id="63787"/>
    <lineage>
        <taxon>Eukaryota</taxon>
        <taxon>Viridiplantae</taxon>
        <taxon>Streptophyta</taxon>
        <taxon>Embryophyta</taxon>
        <taxon>Tracheophyta</taxon>
        <taxon>Spermatophyta</taxon>
        <taxon>Magnoliopsida</taxon>
        <taxon>eudicotyledons</taxon>
        <taxon>Gunneridae</taxon>
        <taxon>Pentapetalae</taxon>
        <taxon>Saxifragales</taxon>
        <taxon>Crassulaceae</taxon>
        <taxon>Kalanchoe</taxon>
    </lineage>
</organism>
<keyword evidence="2" id="KW-0560">Oxidoreductase</keyword>
<dbReference type="PANTHER" id="PTHR10996">
    <property type="entry name" value="2-HYDROXYACID DEHYDROGENASE-RELATED"/>
    <property type="match status" value="1"/>
</dbReference>
<dbReference type="InterPro" id="IPR006140">
    <property type="entry name" value="D-isomer_DH_NAD-bd"/>
</dbReference>
<keyword evidence="4" id="KW-0732">Signal</keyword>
<dbReference type="Gene3D" id="3.40.50.720">
    <property type="entry name" value="NAD(P)-binding Rossmann-like Domain"/>
    <property type="match status" value="2"/>
</dbReference>
<dbReference type="InterPro" id="IPR036291">
    <property type="entry name" value="NAD(P)-bd_dom_sf"/>
</dbReference>
<dbReference type="GO" id="GO:0016618">
    <property type="term" value="F:hydroxypyruvate reductase [NAD(P)H] activity"/>
    <property type="evidence" value="ECO:0007669"/>
    <property type="project" value="TreeGrafter"/>
</dbReference>
<dbReference type="InterPro" id="IPR050223">
    <property type="entry name" value="D-isomer_2-hydroxyacid_DH"/>
</dbReference>
<evidence type="ECO:0000313" key="6">
    <source>
        <dbReference type="EnsemblPlants" id="Kaladp0081s0002.1.v1.1"/>
    </source>
</evidence>
<dbReference type="SUPFAM" id="SSF51735">
    <property type="entry name" value="NAD(P)-binding Rossmann-fold domains"/>
    <property type="match status" value="1"/>
</dbReference>
<evidence type="ECO:0000259" key="5">
    <source>
        <dbReference type="Pfam" id="PF02826"/>
    </source>
</evidence>
<dbReference type="GO" id="GO:0051287">
    <property type="term" value="F:NAD binding"/>
    <property type="evidence" value="ECO:0007669"/>
    <property type="project" value="InterPro"/>
</dbReference>
<dbReference type="FunFam" id="3.40.50.720:FF:000213">
    <property type="entry name" value="Putative 2-hydroxyacid dehydrogenase"/>
    <property type="match status" value="1"/>
</dbReference>
<evidence type="ECO:0000256" key="4">
    <source>
        <dbReference type="SAM" id="SignalP"/>
    </source>
</evidence>
<reference evidence="6" key="1">
    <citation type="submission" date="2021-01" db="UniProtKB">
        <authorList>
            <consortium name="EnsemblPlants"/>
        </authorList>
    </citation>
    <scope>IDENTIFICATION</scope>
</reference>
<name>A0A7N0URB6_KALFE</name>
<keyword evidence="3" id="KW-0520">NAD</keyword>
<dbReference type="GO" id="GO:0030267">
    <property type="term" value="F:glyoxylate reductase (NADPH) activity"/>
    <property type="evidence" value="ECO:0007669"/>
    <property type="project" value="TreeGrafter"/>
</dbReference>
<evidence type="ECO:0000256" key="3">
    <source>
        <dbReference type="ARBA" id="ARBA00023027"/>
    </source>
</evidence>
<feature type="chain" id="PRO_5029729237" description="D-isomer specific 2-hydroxyacid dehydrogenase NAD-binding domain-containing protein" evidence="4">
    <location>
        <begin position="24"/>
        <end position="197"/>
    </location>
</feature>
<dbReference type="PANTHER" id="PTHR10996:SF179">
    <property type="entry name" value="D-ISOMER SPECIFIC 2-HYDROXYACID DEHYDROGENASE FAMILY PROTEIN-RELATED"/>
    <property type="match status" value="1"/>
</dbReference>
<proteinExistence type="predicted"/>
<dbReference type="Gramene" id="Kaladp0081s0002.1.v1.1">
    <property type="protein sequence ID" value="Kaladp0081s0002.1.v1.1"/>
    <property type="gene ID" value="Kaladp0081s0002.v1.1"/>
</dbReference>
<dbReference type="OMA" id="AHFANEP"/>
<evidence type="ECO:0000256" key="1">
    <source>
        <dbReference type="ARBA" id="ARBA00022857"/>
    </source>
</evidence>
<dbReference type="EnsemblPlants" id="Kaladp0081s0002.1.v1.1">
    <property type="protein sequence ID" value="Kaladp0081s0002.1.v1.1"/>
    <property type="gene ID" value="Kaladp0081s0002.v1.1"/>
</dbReference>